<gene>
    <name evidence="3" type="primary">LOC111131602</name>
</gene>
<organism evidence="2 3">
    <name type="scientific">Crassostrea virginica</name>
    <name type="common">Eastern oyster</name>
    <dbReference type="NCBI Taxonomy" id="6565"/>
    <lineage>
        <taxon>Eukaryota</taxon>
        <taxon>Metazoa</taxon>
        <taxon>Spiralia</taxon>
        <taxon>Lophotrochozoa</taxon>
        <taxon>Mollusca</taxon>
        <taxon>Bivalvia</taxon>
        <taxon>Autobranchia</taxon>
        <taxon>Pteriomorphia</taxon>
        <taxon>Ostreida</taxon>
        <taxon>Ostreoidea</taxon>
        <taxon>Ostreidae</taxon>
        <taxon>Crassostrea</taxon>
    </lineage>
</organism>
<evidence type="ECO:0000313" key="3">
    <source>
        <dbReference type="RefSeq" id="XP_022334921.1"/>
    </source>
</evidence>
<evidence type="ECO:0000256" key="1">
    <source>
        <dbReference type="SAM" id="Phobius"/>
    </source>
</evidence>
<feature type="transmembrane region" description="Helical" evidence="1">
    <location>
        <begin position="122"/>
        <end position="145"/>
    </location>
</feature>
<name>A0A8B8E694_CRAVI</name>
<dbReference type="GeneID" id="111131602"/>
<dbReference type="OrthoDB" id="6155508at2759"/>
<accession>A0A8B8E694</accession>
<keyword evidence="1" id="KW-0472">Membrane</keyword>
<feature type="transmembrane region" description="Helical" evidence="1">
    <location>
        <begin position="92"/>
        <end position="116"/>
    </location>
</feature>
<feature type="transmembrane region" description="Helical" evidence="1">
    <location>
        <begin position="67"/>
        <end position="85"/>
    </location>
</feature>
<dbReference type="Proteomes" id="UP000694844">
    <property type="component" value="Chromosome 4"/>
</dbReference>
<sequence length="175" mass="18481">MLVMSVMLKVALGLLVGAAVCQLLGFACPYWVSSYNYNSGLWQYCAGSCYEYSGSGSFKAVRAFETIAFILLCIILILLLVHICASPNLQLVLASAICAFVAAGLIILGILIYVIAITSSNLSWAFVLCIIAAILALIGGILLIVDRRSHVVIIGGSSGGAVRTTRTTTTVTVTR</sequence>
<keyword evidence="2" id="KW-1185">Reference proteome</keyword>
<keyword evidence="1" id="KW-1133">Transmembrane helix</keyword>
<proteinExistence type="predicted"/>
<evidence type="ECO:0000313" key="2">
    <source>
        <dbReference type="Proteomes" id="UP000694844"/>
    </source>
</evidence>
<dbReference type="KEGG" id="cvn:111131602"/>
<dbReference type="Gene3D" id="1.20.140.150">
    <property type="match status" value="1"/>
</dbReference>
<dbReference type="RefSeq" id="XP_022334921.1">
    <property type="nucleotide sequence ID" value="XM_022479213.1"/>
</dbReference>
<dbReference type="AlphaFoldDB" id="A0A8B8E694"/>
<reference evidence="3" key="1">
    <citation type="submission" date="2025-08" db="UniProtKB">
        <authorList>
            <consortium name="RefSeq"/>
        </authorList>
    </citation>
    <scope>IDENTIFICATION</scope>
    <source>
        <tissue evidence="3">Whole sample</tissue>
    </source>
</reference>
<protein>
    <submittedName>
        <fullName evidence="3">Uncharacterized protein LOC111131602</fullName>
    </submittedName>
</protein>
<keyword evidence="1" id="KW-0812">Transmembrane</keyword>